<dbReference type="Proteomes" id="UP000282028">
    <property type="component" value="Unassembled WGS sequence"/>
</dbReference>
<proteinExistence type="predicted"/>
<dbReference type="Pfam" id="PF08680">
    <property type="entry name" value="DUF1779"/>
    <property type="match status" value="1"/>
</dbReference>
<dbReference type="InterPro" id="IPR014794">
    <property type="entry name" value="DUF1779"/>
</dbReference>
<dbReference type="EMBL" id="RHHR01000009">
    <property type="protein sequence ID" value="RNB75749.1"/>
    <property type="molecule type" value="Genomic_DNA"/>
</dbReference>
<gene>
    <name evidence="1" type="ORF">EDM52_04830</name>
</gene>
<dbReference type="SUPFAM" id="SSF143842">
    <property type="entry name" value="YwmB-like"/>
    <property type="match status" value="1"/>
</dbReference>
<dbReference type="AlphaFoldDB" id="A0A3M8CJD6"/>
<dbReference type="OrthoDB" id="2374820at2"/>
<evidence type="ECO:0008006" key="3">
    <source>
        <dbReference type="Google" id="ProtNLM"/>
    </source>
</evidence>
<protein>
    <recommendedName>
        <fullName evidence="3">TATA-box binding</fullName>
    </recommendedName>
</protein>
<sequence>MKMWSGLLSLAMLIVLGIVYWVPAQAKEIPDVAIAARLLAVIEETGATGLQVQMRGRTSLGQVESPAELEKLANSWATELAIPVTSFVFSQENHIVSHTAEIIQDGVQVRFEITGVSINGAFDTYLVLELTGSRESLPYIESTQDNFVKSLSKADFIPQISTCIRGMYNVKMSVDQQEGKILSIFQALQAKERERLADETVVSISGYTKLWKPFISLNGDKMNLQVATHRDSHAGTQITVGTPIITVEY</sequence>
<accession>A0A3M8CJD6</accession>
<name>A0A3M8CJD6_9BACL</name>
<evidence type="ECO:0000313" key="1">
    <source>
        <dbReference type="EMBL" id="RNB75749.1"/>
    </source>
</evidence>
<dbReference type="Gene3D" id="3.30.360.40">
    <property type="entry name" value="YwmB-like"/>
    <property type="match status" value="1"/>
</dbReference>
<keyword evidence="2" id="KW-1185">Reference proteome</keyword>
<reference evidence="1 2" key="1">
    <citation type="submission" date="2018-10" db="EMBL/GenBank/DDBJ databases">
        <title>Phylogenomics of Brevibacillus.</title>
        <authorList>
            <person name="Dunlap C."/>
        </authorList>
    </citation>
    <scope>NUCLEOTIDE SEQUENCE [LARGE SCALE GENOMIC DNA]</scope>
    <source>
        <strain evidence="1 2">JCM 12215</strain>
    </source>
</reference>
<comment type="caution">
    <text evidence="1">The sequence shown here is derived from an EMBL/GenBank/DDBJ whole genome shotgun (WGS) entry which is preliminary data.</text>
</comment>
<dbReference type="InterPro" id="IPR036209">
    <property type="entry name" value="YwmB-like_sf"/>
</dbReference>
<organism evidence="1 2">
    <name type="scientific">Brevibacillus invocatus</name>
    <dbReference type="NCBI Taxonomy" id="173959"/>
    <lineage>
        <taxon>Bacteria</taxon>
        <taxon>Bacillati</taxon>
        <taxon>Bacillota</taxon>
        <taxon>Bacilli</taxon>
        <taxon>Bacillales</taxon>
        <taxon>Paenibacillaceae</taxon>
        <taxon>Brevibacillus</taxon>
    </lineage>
</organism>
<evidence type="ECO:0000313" key="2">
    <source>
        <dbReference type="Proteomes" id="UP000282028"/>
    </source>
</evidence>
<dbReference type="RefSeq" id="WP_122907909.1">
    <property type="nucleotide sequence ID" value="NZ_CBCSBE010000004.1"/>
</dbReference>